<evidence type="ECO:0000313" key="3">
    <source>
        <dbReference type="Proteomes" id="UP001597297"/>
    </source>
</evidence>
<dbReference type="EMBL" id="JBHUJC010000012">
    <property type="protein sequence ID" value="MFD2275717.1"/>
    <property type="molecule type" value="Genomic_DNA"/>
</dbReference>
<proteinExistence type="predicted"/>
<sequence length="256" mass="27299">MFTFAAMSMIAGSALAGTPEPVVMETEPVKYVSGTLDLSYNTHFISYGLDVWGAGTDFGTDATFNPSVNLDFAVTDDLTLSVGTWFDINDNLPTTDSVGGQIQEVDFWAGLGYSMGAHSFSVTYQAWVYGGSTEDIIDLGYAYDHWLNPSFLAHIRVGEGASGGEDGVFFVFGVEPGKEYDKLSISFPVALAFTPNDFHGYDSGFGYASAGAQVSYPIYGGWAVNGGLTGYYTNDDVTGNADEAFITGNIGLSLDF</sequence>
<gene>
    <name evidence="2" type="ORF">ACFSQZ_04475</name>
</gene>
<dbReference type="Proteomes" id="UP001597297">
    <property type="component" value="Unassembled WGS sequence"/>
</dbReference>
<evidence type="ECO:0008006" key="4">
    <source>
        <dbReference type="Google" id="ProtNLM"/>
    </source>
</evidence>
<organism evidence="2 3">
    <name type="scientific">Rubritalea spongiae</name>
    <dbReference type="NCBI Taxonomy" id="430797"/>
    <lineage>
        <taxon>Bacteria</taxon>
        <taxon>Pseudomonadati</taxon>
        <taxon>Verrucomicrobiota</taxon>
        <taxon>Verrucomicrobiia</taxon>
        <taxon>Verrucomicrobiales</taxon>
        <taxon>Rubritaleaceae</taxon>
        <taxon>Rubritalea</taxon>
    </lineage>
</organism>
<protein>
    <recommendedName>
        <fullName evidence="4">Transporter</fullName>
    </recommendedName>
</protein>
<name>A0ABW5DZF8_9BACT</name>
<keyword evidence="3" id="KW-1185">Reference proteome</keyword>
<accession>A0ABW5DZF8</accession>
<comment type="caution">
    <text evidence="2">The sequence shown here is derived from an EMBL/GenBank/DDBJ whole genome shotgun (WGS) entry which is preliminary data.</text>
</comment>
<keyword evidence="1" id="KW-0732">Signal</keyword>
<evidence type="ECO:0000313" key="2">
    <source>
        <dbReference type="EMBL" id="MFD2275717.1"/>
    </source>
</evidence>
<feature type="chain" id="PRO_5047541814" description="Transporter" evidence="1">
    <location>
        <begin position="17"/>
        <end position="256"/>
    </location>
</feature>
<evidence type="ECO:0000256" key="1">
    <source>
        <dbReference type="SAM" id="SignalP"/>
    </source>
</evidence>
<feature type="signal peptide" evidence="1">
    <location>
        <begin position="1"/>
        <end position="16"/>
    </location>
</feature>
<reference evidence="3" key="1">
    <citation type="journal article" date="2019" name="Int. J. Syst. Evol. Microbiol.">
        <title>The Global Catalogue of Microorganisms (GCM) 10K type strain sequencing project: providing services to taxonomists for standard genome sequencing and annotation.</title>
        <authorList>
            <consortium name="The Broad Institute Genomics Platform"/>
            <consortium name="The Broad Institute Genome Sequencing Center for Infectious Disease"/>
            <person name="Wu L."/>
            <person name="Ma J."/>
        </authorList>
    </citation>
    <scope>NUCLEOTIDE SEQUENCE [LARGE SCALE GENOMIC DNA]</scope>
    <source>
        <strain evidence="3">JCM 16545</strain>
    </source>
</reference>